<sequence length="302" mass="34089">MRNRSKKATLDRDENLWGWFFLLPSVAGFLIFYVFPLLFSLFLSFCQWDFASGFSTIKLVGAENYKNLLSDVWFTDSFKNSVIFTFVAVIVGTALALILAEIINKQVYFKNAFKTVMFLPYISSAVAVAIVWMVMLQPSFGPVNGFLQSIGIQNPPKWLGDLKWALPTVTMIYIWQQLGYKIIVFAAGLSGIPKDLYEAAEIDGANVVQKFFNVTVPMISPTTFFLVTMGIISSFKVFDQINVMTQGGPGTATTVLAYYIYRAAFQFYQMGAACSSAWVMFILIFVVTIVQWHGQKKWVSYE</sequence>
<keyword evidence="4 7" id="KW-0812">Transmembrane</keyword>
<reference evidence="9 10" key="1">
    <citation type="submission" date="2019-03" db="EMBL/GenBank/DDBJ databases">
        <title>Genomic Encyclopedia of Type Strains, Phase IV (KMG-IV): sequencing the most valuable type-strain genomes for metagenomic binning, comparative biology and taxonomic classification.</title>
        <authorList>
            <person name="Goeker M."/>
        </authorList>
    </citation>
    <scope>NUCLEOTIDE SEQUENCE [LARGE SCALE GENOMIC DNA]</scope>
    <source>
        <strain evidence="9 10">LX-B</strain>
    </source>
</reference>
<proteinExistence type="inferred from homology"/>
<evidence type="ECO:0000256" key="7">
    <source>
        <dbReference type="RuleBase" id="RU363032"/>
    </source>
</evidence>
<evidence type="ECO:0000256" key="3">
    <source>
        <dbReference type="ARBA" id="ARBA00022475"/>
    </source>
</evidence>
<evidence type="ECO:0000259" key="8">
    <source>
        <dbReference type="PROSITE" id="PS50928"/>
    </source>
</evidence>
<dbReference type="RefSeq" id="WP_132015764.1">
    <property type="nucleotide sequence ID" value="NZ_SLUN01000026.1"/>
</dbReference>
<comment type="subcellular location">
    <subcellularLocation>
        <location evidence="1 7">Cell membrane</location>
        <topology evidence="1 7">Multi-pass membrane protein</topology>
    </subcellularLocation>
</comment>
<keyword evidence="10" id="KW-1185">Reference proteome</keyword>
<dbReference type="EMBL" id="SLUN01000026">
    <property type="protein sequence ID" value="TCL62277.1"/>
    <property type="molecule type" value="Genomic_DNA"/>
</dbReference>
<evidence type="ECO:0000256" key="1">
    <source>
        <dbReference type="ARBA" id="ARBA00004651"/>
    </source>
</evidence>
<feature type="transmembrane region" description="Helical" evidence="7">
    <location>
        <begin position="115"/>
        <end position="135"/>
    </location>
</feature>
<feature type="transmembrane region" description="Helical" evidence="7">
    <location>
        <begin position="267"/>
        <end position="290"/>
    </location>
</feature>
<keyword evidence="3" id="KW-1003">Cell membrane</keyword>
<dbReference type="GO" id="GO:0055085">
    <property type="term" value="P:transmembrane transport"/>
    <property type="evidence" value="ECO:0007669"/>
    <property type="project" value="InterPro"/>
</dbReference>
<keyword evidence="6 7" id="KW-0472">Membrane</keyword>
<evidence type="ECO:0000313" key="10">
    <source>
        <dbReference type="Proteomes" id="UP000295008"/>
    </source>
</evidence>
<feature type="transmembrane region" description="Helical" evidence="7">
    <location>
        <begin position="82"/>
        <end position="103"/>
    </location>
</feature>
<feature type="domain" description="ABC transmembrane type-1" evidence="8">
    <location>
        <begin position="78"/>
        <end position="291"/>
    </location>
</feature>
<dbReference type="AlphaFoldDB" id="A0A4V2QD50"/>
<keyword evidence="2 7" id="KW-0813">Transport</keyword>
<dbReference type="InterPro" id="IPR000515">
    <property type="entry name" value="MetI-like"/>
</dbReference>
<dbReference type="SUPFAM" id="SSF161098">
    <property type="entry name" value="MetI-like"/>
    <property type="match status" value="1"/>
</dbReference>
<evidence type="ECO:0000313" key="9">
    <source>
        <dbReference type="EMBL" id="TCL62277.1"/>
    </source>
</evidence>
<feature type="transmembrane region" description="Helical" evidence="7">
    <location>
        <begin position="211"/>
        <end position="231"/>
    </location>
</feature>
<name>A0A4V2QD50_HYDET</name>
<feature type="transmembrane region" description="Helical" evidence="7">
    <location>
        <begin position="243"/>
        <end position="261"/>
    </location>
</feature>
<evidence type="ECO:0000256" key="5">
    <source>
        <dbReference type="ARBA" id="ARBA00022989"/>
    </source>
</evidence>
<dbReference type="OrthoDB" id="42615at2"/>
<dbReference type="InterPro" id="IPR051393">
    <property type="entry name" value="ABC_transporter_permease"/>
</dbReference>
<dbReference type="Proteomes" id="UP000295008">
    <property type="component" value="Unassembled WGS sequence"/>
</dbReference>
<dbReference type="PROSITE" id="PS50928">
    <property type="entry name" value="ABC_TM1"/>
    <property type="match status" value="1"/>
</dbReference>
<protein>
    <submittedName>
        <fullName evidence="9">Carbohydrate ABC transporter membrane protein 1 (CUT1 family)</fullName>
    </submittedName>
</protein>
<dbReference type="PANTHER" id="PTHR30193">
    <property type="entry name" value="ABC TRANSPORTER PERMEASE PROTEIN"/>
    <property type="match status" value="1"/>
</dbReference>
<dbReference type="Pfam" id="PF00528">
    <property type="entry name" value="BPD_transp_1"/>
    <property type="match status" value="1"/>
</dbReference>
<evidence type="ECO:0000256" key="6">
    <source>
        <dbReference type="ARBA" id="ARBA00023136"/>
    </source>
</evidence>
<dbReference type="GO" id="GO:0005886">
    <property type="term" value="C:plasma membrane"/>
    <property type="evidence" value="ECO:0007669"/>
    <property type="project" value="UniProtKB-SubCell"/>
</dbReference>
<dbReference type="PANTHER" id="PTHR30193:SF37">
    <property type="entry name" value="INNER MEMBRANE ABC TRANSPORTER PERMEASE PROTEIN YCJO"/>
    <property type="match status" value="1"/>
</dbReference>
<dbReference type="InterPro" id="IPR035906">
    <property type="entry name" value="MetI-like_sf"/>
</dbReference>
<feature type="transmembrane region" description="Helical" evidence="7">
    <location>
        <begin position="20"/>
        <end position="45"/>
    </location>
</feature>
<gene>
    <name evidence="9" type="ORF">EDC14_102620</name>
</gene>
<accession>A0A4V2QD50</accession>
<dbReference type="Gene3D" id="1.10.3720.10">
    <property type="entry name" value="MetI-like"/>
    <property type="match status" value="1"/>
</dbReference>
<dbReference type="CDD" id="cd06261">
    <property type="entry name" value="TM_PBP2"/>
    <property type="match status" value="1"/>
</dbReference>
<evidence type="ECO:0000256" key="4">
    <source>
        <dbReference type="ARBA" id="ARBA00022692"/>
    </source>
</evidence>
<organism evidence="9 10">
    <name type="scientific">Hydrogenispora ethanolica</name>
    <dbReference type="NCBI Taxonomy" id="1082276"/>
    <lineage>
        <taxon>Bacteria</taxon>
        <taxon>Bacillati</taxon>
        <taxon>Bacillota</taxon>
        <taxon>Hydrogenispora</taxon>
    </lineage>
</organism>
<evidence type="ECO:0000256" key="2">
    <source>
        <dbReference type="ARBA" id="ARBA00022448"/>
    </source>
</evidence>
<comment type="similarity">
    <text evidence="7">Belongs to the binding-protein-dependent transport system permease family.</text>
</comment>
<comment type="caution">
    <text evidence="9">The sequence shown here is derived from an EMBL/GenBank/DDBJ whole genome shotgun (WGS) entry which is preliminary data.</text>
</comment>
<keyword evidence="5 7" id="KW-1133">Transmembrane helix</keyword>